<proteinExistence type="predicted"/>
<evidence type="ECO:0000313" key="2">
    <source>
        <dbReference type="EMBL" id="CAL1674454.1"/>
    </source>
</evidence>
<dbReference type="AlphaFoldDB" id="A0AAV2N4V7"/>
<sequence>MISARAFRQRRLDWRFSTSRKFLRGISDTSTRRSDDRNADHNERLHHVGDRSHFGENSSNEFFLRSFALEFDPPATTTNGGHASFKRQQSRPVDARGGRNYFN</sequence>
<reference evidence="2 3" key="1">
    <citation type="submission" date="2024-04" db="EMBL/GenBank/DDBJ databases">
        <authorList>
            <consortium name="Molecular Ecology Group"/>
        </authorList>
    </citation>
    <scope>NUCLEOTIDE SEQUENCE [LARGE SCALE GENOMIC DNA]</scope>
</reference>
<keyword evidence="3" id="KW-1185">Reference proteome</keyword>
<dbReference type="EMBL" id="OZ034824">
    <property type="protein sequence ID" value="CAL1674454.1"/>
    <property type="molecule type" value="Genomic_DNA"/>
</dbReference>
<gene>
    <name evidence="2" type="ORF">LPLAT_LOCUS1122</name>
</gene>
<name>A0AAV2N4V7_9HYME</name>
<organism evidence="2 3">
    <name type="scientific">Lasius platythorax</name>
    <dbReference type="NCBI Taxonomy" id="488582"/>
    <lineage>
        <taxon>Eukaryota</taxon>
        <taxon>Metazoa</taxon>
        <taxon>Ecdysozoa</taxon>
        <taxon>Arthropoda</taxon>
        <taxon>Hexapoda</taxon>
        <taxon>Insecta</taxon>
        <taxon>Pterygota</taxon>
        <taxon>Neoptera</taxon>
        <taxon>Endopterygota</taxon>
        <taxon>Hymenoptera</taxon>
        <taxon>Apocrita</taxon>
        <taxon>Aculeata</taxon>
        <taxon>Formicoidea</taxon>
        <taxon>Formicidae</taxon>
        <taxon>Formicinae</taxon>
        <taxon>Lasius</taxon>
        <taxon>Lasius</taxon>
    </lineage>
</organism>
<feature type="region of interest" description="Disordered" evidence="1">
    <location>
        <begin position="75"/>
        <end position="103"/>
    </location>
</feature>
<protein>
    <submittedName>
        <fullName evidence="2">Uncharacterized protein</fullName>
    </submittedName>
</protein>
<feature type="region of interest" description="Disordered" evidence="1">
    <location>
        <begin position="27"/>
        <end position="52"/>
    </location>
</feature>
<dbReference type="Proteomes" id="UP001497644">
    <property type="component" value="Chromosome 1"/>
</dbReference>
<feature type="compositionally biased region" description="Basic and acidic residues" evidence="1">
    <location>
        <begin position="30"/>
        <end position="52"/>
    </location>
</feature>
<evidence type="ECO:0000256" key="1">
    <source>
        <dbReference type="SAM" id="MobiDB-lite"/>
    </source>
</evidence>
<accession>A0AAV2N4V7</accession>
<evidence type="ECO:0000313" key="3">
    <source>
        <dbReference type="Proteomes" id="UP001497644"/>
    </source>
</evidence>